<evidence type="ECO:0000313" key="1">
    <source>
        <dbReference type="EMBL" id="OZI75115.1"/>
    </source>
</evidence>
<protein>
    <submittedName>
        <fullName evidence="1">Uncharacterized protein</fullName>
    </submittedName>
</protein>
<reference evidence="2" key="1">
    <citation type="submission" date="2017-05" db="EMBL/GenBank/DDBJ databases">
        <title>Complete and WGS of Bordetella genogroups.</title>
        <authorList>
            <person name="Spilker T."/>
            <person name="Lipuma J."/>
        </authorList>
    </citation>
    <scope>NUCLEOTIDE SEQUENCE [LARGE SCALE GENOMIC DNA]</scope>
    <source>
        <strain evidence="2">AU6712</strain>
    </source>
</reference>
<organism evidence="1 2">
    <name type="scientific">Bordetella genomosp. 12</name>
    <dbReference type="NCBI Taxonomy" id="463035"/>
    <lineage>
        <taxon>Bacteria</taxon>
        <taxon>Pseudomonadati</taxon>
        <taxon>Pseudomonadota</taxon>
        <taxon>Betaproteobacteria</taxon>
        <taxon>Burkholderiales</taxon>
        <taxon>Alcaligenaceae</taxon>
        <taxon>Bordetella</taxon>
    </lineage>
</organism>
<evidence type="ECO:0000313" key="2">
    <source>
        <dbReference type="Proteomes" id="UP000216429"/>
    </source>
</evidence>
<name>A0A261VLY6_9BORD</name>
<proteinExistence type="predicted"/>
<keyword evidence="2" id="KW-1185">Reference proteome</keyword>
<gene>
    <name evidence="1" type="ORF">CAL22_11960</name>
</gene>
<sequence length="78" mass="8702">MLTANGLGLARPSLQRCCRLVSDELFLLSEVNPASFDSRLFRPVSHAQNRVHIVCNRIIRPDTSSLLLDNLLGTDPTR</sequence>
<accession>A0A261VLY6</accession>
<comment type="caution">
    <text evidence="1">The sequence shown here is derived from an EMBL/GenBank/DDBJ whole genome shotgun (WGS) entry which is preliminary data.</text>
</comment>
<dbReference type="EMBL" id="NEVU01000002">
    <property type="protein sequence ID" value="OZI75115.1"/>
    <property type="molecule type" value="Genomic_DNA"/>
</dbReference>
<dbReference type="AlphaFoldDB" id="A0A261VLY6"/>
<dbReference type="Proteomes" id="UP000216429">
    <property type="component" value="Unassembled WGS sequence"/>
</dbReference>
<dbReference type="OrthoDB" id="5360818at2"/>